<evidence type="ECO:0000313" key="14">
    <source>
        <dbReference type="EMBL" id="KAL1117028.1"/>
    </source>
</evidence>
<reference evidence="14 15" key="1">
    <citation type="submission" date="2024-07" db="EMBL/GenBank/DDBJ databases">
        <title>Chromosome-level genome assembly of the water stick insect Ranatra chinensis (Heteroptera: Nepidae).</title>
        <authorList>
            <person name="Liu X."/>
        </authorList>
    </citation>
    <scope>NUCLEOTIDE SEQUENCE [LARGE SCALE GENOMIC DNA]</scope>
    <source>
        <strain evidence="14">Cailab_2021Rc</strain>
        <tissue evidence="14">Muscle</tissue>
    </source>
</reference>
<feature type="non-terminal residue" evidence="14">
    <location>
        <position position="1"/>
    </location>
</feature>
<evidence type="ECO:0000256" key="7">
    <source>
        <dbReference type="ARBA" id="ARBA00022833"/>
    </source>
</evidence>
<comment type="similarity">
    <text evidence="3">Belongs to the CRBN family.</text>
</comment>
<proteinExistence type="inferred from homology"/>
<name>A0ABD0YFC8_9HEMI</name>
<feature type="domain" description="CULT" evidence="13">
    <location>
        <begin position="248"/>
        <end position="355"/>
    </location>
</feature>
<dbReference type="Gene3D" id="2.170.150.20">
    <property type="entry name" value="Peptide methionine sulfoxide reductase"/>
    <property type="match status" value="1"/>
</dbReference>
<comment type="function">
    <text evidence="11">Substrate recognition component of a DCX (DDB1-CUL4-X-box) E3 protein ligase complex that mediates the ubiquitination and subsequent proteasomal degradation of target proteins. Has an essential role in mediating growth by negatively regulating insulin signaling. It also has a role in maintaining presynaptic function in the neuromuscular junction synapses of third-instar larvae.</text>
</comment>
<comment type="pathway">
    <text evidence="2">Protein modification; protein ubiquitination.</text>
</comment>
<dbReference type="GO" id="GO:0005634">
    <property type="term" value="C:nucleus"/>
    <property type="evidence" value="ECO:0007669"/>
    <property type="project" value="UniProtKB-SubCell"/>
</dbReference>
<evidence type="ECO:0000256" key="11">
    <source>
        <dbReference type="ARBA" id="ARBA00046075"/>
    </source>
</evidence>
<evidence type="ECO:0000256" key="8">
    <source>
        <dbReference type="ARBA" id="ARBA00022843"/>
    </source>
</evidence>
<evidence type="ECO:0000256" key="6">
    <source>
        <dbReference type="ARBA" id="ARBA00022786"/>
    </source>
</evidence>
<organism evidence="14 15">
    <name type="scientific">Ranatra chinensis</name>
    <dbReference type="NCBI Taxonomy" id="642074"/>
    <lineage>
        <taxon>Eukaryota</taxon>
        <taxon>Metazoa</taxon>
        <taxon>Ecdysozoa</taxon>
        <taxon>Arthropoda</taxon>
        <taxon>Hexapoda</taxon>
        <taxon>Insecta</taxon>
        <taxon>Pterygota</taxon>
        <taxon>Neoptera</taxon>
        <taxon>Paraneoptera</taxon>
        <taxon>Hemiptera</taxon>
        <taxon>Heteroptera</taxon>
        <taxon>Panheteroptera</taxon>
        <taxon>Nepomorpha</taxon>
        <taxon>Nepidae</taxon>
        <taxon>Ranatrinae</taxon>
        <taxon>Ranatra</taxon>
    </lineage>
</organism>
<evidence type="ECO:0000256" key="3">
    <source>
        <dbReference type="ARBA" id="ARBA00005293"/>
    </source>
</evidence>
<evidence type="ECO:0000256" key="10">
    <source>
        <dbReference type="ARBA" id="ARBA00030079"/>
    </source>
</evidence>
<dbReference type="InterPro" id="IPR046336">
    <property type="entry name" value="Lon_prtase_N_sf"/>
</dbReference>
<evidence type="ECO:0000259" key="13">
    <source>
        <dbReference type="PROSITE" id="PS51788"/>
    </source>
</evidence>
<dbReference type="InterPro" id="IPR003111">
    <property type="entry name" value="Lon_prtase_N"/>
</dbReference>
<dbReference type="InterPro" id="IPR015947">
    <property type="entry name" value="PUA-like_sf"/>
</dbReference>
<evidence type="ECO:0000256" key="4">
    <source>
        <dbReference type="ARBA" id="ARBA00014394"/>
    </source>
</evidence>
<accession>A0ABD0YFC8</accession>
<comment type="subcellular location">
    <subcellularLocation>
        <location evidence="1">Nucleus</location>
    </subcellularLocation>
</comment>
<evidence type="ECO:0000256" key="2">
    <source>
        <dbReference type="ARBA" id="ARBA00004906"/>
    </source>
</evidence>
<keyword evidence="9" id="KW-0539">Nucleus</keyword>
<dbReference type="InterPro" id="IPR004910">
    <property type="entry name" value="Yippee/Mis18/Cereblon"/>
</dbReference>
<gene>
    <name evidence="14" type="ORF">AAG570_004356</name>
</gene>
<keyword evidence="6" id="KW-0833">Ubl conjugation pathway</keyword>
<dbReference type="AlphaFoldDB" id="A0ABD0YFC8"/>
<keyword evidence="5" id="KW-0479">Metal-binding</keyword>
<keyword evidence="7" id="KW-0862">Zinc</keyword>
<dbReference type="PROSITE" id="PS51788">
    <property type="entry name" value="CULT"/>
    <property type="match status" value="1"/>
</dbReference>
<dbReference type="FunFam" id="2.170.150.20:FF:000005">
    <property type="entry name" value="Blast:Protein cereblon homolog"/>
    <property type="match status" value="1"/>
</dbReference>
<keyword evidence="8" id="KW-0832">Ubl conjugation</keyword>
<evidence type="ECO:0000256" key="1">
    <source>
        <dbReference type="ARBA" id="ARBA00004123"/>
    </source>
</evidence>
<evidence type="ECO:0000256" key="9">
    <source>
        <dbReference type="ARBA" id="ARBA00023242"/>
    </source>
</evidence>
<protein>
    <recommendedName>
        <fullName evidence="4">Protein cereblon</fullName>
    </recommendedName>
    <alternativeName>
        <fullName evidence="10">Protein ohgata</fullName>
    </alternativeName>
</protein>
<comment type="subunit">
    <text evidence="12">Likely a component of a DCX (DDB1-CUL4-X-box) protein ligase complex. May interact with pic/DDB1.</text>
</comment>
<dbReference type="PANTHER" id="PTHR46732">
    <property type="entry name" value="ATP-DEPENDENT PROTEASE LA (LON) DOMAIN PROTEIN"/>
    <property type="match status" value="1"/>
</dbReference>
<dbReference type="SMART" id="SM00464">
    <property type="entry name" value="LON"/>
    <property type="match status" value="1"/>
</dbReference>
<dbReference type="GO" id="GO:0046872">
    <property type="term" value="F:metal ion binding"/>
    <property type="evidence" value="ECO:0007669"/>
    <property type="project" value="UniProtKB-KW"/>
</dbReference>
<dbReference type="Proteomes" id="UP001558652">
    <property type="component" value="Unassembled WGS sequence"/>
</dbReference>
<sequence length="368" mass="42341">YLGDNLEVVPGRVFLTEGSYVTLPLLPRSYGTIIPGQTFPLTVMDYARTHMLRKCVEGDHTFGCIATRYHSTVRNQELIGTTAEIFEFSDNHGTICIKAKARQRFRVIKTRGISAGYFIADVQILPEVKLLKPLFHVQLASLNRLRTTQKDRCNKRDAILTVWPSWVYDQYDSEKLVQRVDKELTFLKQGLKKVNGKVAMPREPTELSFWIATHLDADERLFVIRLNSPIQRLRWELSLMNKCQKYSSKVYSCRTCRTQVGHQRDVFAMSVEGAQNTYVNPHGFLHETITLRRVMNLSLVGSRSTQYSWFPGYSWCIAVCETCHGHIGWQFVATKRRMSPRKFWGLSRQSLTTVPVTGDQHETTVPVM</sequence>
<dbReference type="CDD" id="cd15777">
    <property type="entry name" value="CRBN_C_like"/>
    <property type="match status" value="1"/>
</dbReference>
<dbReference type="SUPFAM" id="SSF88697">
    <property type="entry name" value="PUA domain-like"/>
    <property type="match status" value="1"/>
</dbReference>
<comment type="caution">
    <text evidence="14">The sequence shown here is derived from an EMBL/GenBank/DDBJ whole genome shotgun (WGS) entry which is preliminary data.</text>
</comment>
<evidence type="ECO:0000313" key="15">
    <source>
        <dbReference type="Proteomes" id="UP001558652"/>
    </source>
</evidence>
<dbReference type="EMBL" id="JBFDAA010000016">
    <property type="protein sequence ID" value="KAL1117028.1"/>
    <property type="molecule type" value="Genomic_DNA"/>
</dbReference>
<dbReference type="InterPro" id="IPR034750">
    <property type="entry name" value="CULT"/>
</dbReference>
<dbReference type="Pfam" id="PF02190">
    <property type="entry name" value="LON_substr_bdg"/>
    <property type="match status" value="1"/>
</dbReference>
<dbReference type="PANTHER" id="PTHR46732:SF8">
    <property type="entry name" value="ATP-DEPENDENT PROTEASE LA (LON) DOMAIN PROTEIN"/>
    <property type="match status" value="1"/>
</dbReference>
<keyword evidence="15" id="KW-1185">Reference proteome</keyword>
<dbReference type="Pfam" id="PF03226">
    <property type="entry name" value="Yippee-Mis18"/>
    <property type="match status" value="1"/>
</dbReference>
<dbReference type="Gene3D" id="1.20.58.1480">
    <property type="match status" value="1"/>
</dbReference>
<evidence type="ECO:0000256" key="5">
    <source>
        <dbReference type="ARBA" id="ARBA00022723"/>
    </source>
</evidence>
<evidence type="ECO:0000256" key="12">
    <source>
        <dbReference type="ARBA" id="ARBA00046796"/>
    </source>
</evidence>
<dbReference type="Gene3D" id="2.30.130.40">
    <property type="entry name" value="LON domain-like"/>
    <property type="match status" value="1"/>
</dbReference>